<dbReference type="InterPro" id="IPR011701">
    <property type="entry name" value="MFS"/>
</dbReference>
<keyword evidence="4 6" id="KW-1133">Transmembrane helix</keyword>
<evidence type="ECO:0000256" key="4">
    <source>
        <dbReference type="ARBA" id="ARBA00022989"/>
    </source>
</evidence>
<evidence type="ECO:0000313" key="8">
    <source>
        <dbReference type="EMBL" id="MBM2615166.1"/>
    </source>
</evidence>
<dbReference type="Proteomes" id="UP000632138">
    <property type="component" value="Unassembled WGS sequence"/>
</dbReference>
<evidence type="ECO:0000256" key="2">
    <source>
        <dbReference type="ARBA" id="ARBA00022475"/>
    </source>
</evidence>
<feature type="transmembrane region" description="Helical" evidence="6">
    <location>
        <begin position="220"/>
        <end position="242"/>
    </location>
</feature>
<evidence type="ECO:0000256" key="5">
    <source>
        <dbReference type="ARBA" id="ARBA00023136"/>
    </source>
</evidence>
<comment type="subcellular location">
    <subcellularLocation>
        <location evidence="1">Cell membrane</location>
        <topology evidence="1">Multi-pass membrane protein</topology>
    </subcellularLocation>
</comment>
<organism evidence="8 9">
    <name type="scientific">Paractinoplanes ovalisporus</name>
    <dbReference type="NCBI Taxonomy" id="2810368"/>
    <lineage>
        <taxon>Bacteria</taxon>
        <taxon>Bacillati</taxon>
        <taxon>Actinomycetota</taxon>
        <taxon>Actinomycetes</taxon>
        <taxon>Micromonosporales</taxon>
        <taxon>Micromonosporaceae</taxon>
        <taxon>Paractinoplanes</taxon>
    </lineage>
</organism>
<feature type="transmembrane region" description="Helical" evidence="6">
    <location>
        <begin position="354"/>
        <end position="373"/>
    </location>
</feature>
<dbReference type="InterPro" id="IPR020846">
    <property type="entry name" value="MFS_dom"/>
</dbReference>
<dbReference type="CDD" id="cd06173">
    <property type="entry name" value="MFS_MefA_like"/>
    <property type="match status" value="1"/>
</dbReference>
<dbReference type="PANTHER" id="PTHR23513:SF6">
    <property type="entry name" value="MAJOR FACILITATOR SUPERFAMILY ASSOCIATED DOMAIN-CONTAINING PROTEIN"/>
    <property type="match status" value="1"/>
</dbReference>
<dbReference type="InterPro" id="IPR036259">
    <property type="entry name" value="MFS_trans_sf"/>
</dbReference>
<dbReference type="SUPFAM" id="SSF103473">
    <property type="entry name" value="MFS general substrate transporter"/>
    <property type="match status" value="1"/>
</dbReference>
<protein>
    <submittedName>
        <fullName evidence="8">MFS transporter</fullName>
    </submittedName>
</protein>
<proteinExistence type="predicted"/>
<name>A0ABS2A5R2_9ACTN</name>
<feature type="transmembrane region" description="Helical" evidence="6">
    <location>
        <begin position="379"/>
        <end position="398"/>
    </location>
</feature>
<keyword evidence="3 6" id="KW-0812">Transmembrane</keyword>
<feature type="transmembrane region" description="Helical" evidence="6">
    <location>
        <begin position="84"/>
        <end position="104"/>
    </location>
</feature>
<keyword evidence="2" id="KW-1003">Cell membrane</keyword>
<feature type="transmembrane region" description="Helical" evidence="6">
    <location>
        <begin position="254"/>
        <end position="274"/>
    </location>
</feature>
<evidence type="ECO:0000259" key="7">
    <source>
        <dbReference type="PROSITE" id="PS50850"/>
    </source>
</evidence>
<reference evidence="8 9" key="1">
    <citation type="submission" date="2021-01" db="EMBL/GenBank/DDBJ databases">
        <title>Actinoplanes sp. nov. LDG1-06 isolated from lichen.</title>
        <authorList>
            <person name="Saeng-In P."/>
            <person name="Phongsopitanun W."/>
            <person name="Kanchanasin P."/>
            <person name="Yuki M."/>
            <person name="Kudo T."/>
            <person name="Ohkuma M."/>
            <person name="Tanasupawat S."/>
        </authorList>
    </citation>
    <scope>NUCLEOTIDE SEQUENCE [LARGE SCALE GENOMIC DNA]</scope>
    <source>
        <strain evidence="8 9">LDG1-06</strain>
    </source>
</reference>
<dbReference type="PROSITE" id="PS50850">
    <property type="entry name" value="MFS"/>
    <property type="match status" value="1"/>
</dbReference>
<feature type="domain" description="Major facilitator superfamily (MFS) profile" evidence="7">
    <location>
        <begin position="219"/>
        <end position="401"/>
    </location>
</feature>
<feature type="transmembrane region" description="Helical" evidence="6">
    <location>
        <begin position="310"/>
        <end position="333"/>
    </location>
</feature>
<dbReference type="Gene3D" id="1.20.1250.20">
    <property type="entry name" value="MFS general substrate transporter like domains"/>
    <property type="match status" value="1"/>
</dbReference>
<comment type="caution">
    <text evidence="8">The sequence shown here is derived from an EMBL/GenBank/DDBJ whole genome shotgun (WGS) entry which is preliminary data.</text>
</comment>
<feature type="transmembrane region" description="Helical" evidence="6">
    <location>
        <begin position="21"/>
        <end position="39"/>
    </location>
</feature>
<evidence type="ECO:0000256" key="1">
    <source>
        <dbReference type="ARBA" id="ARBA00004651"/>
    </source>
</evidence>
<gene>
    <name evidence="8" type="ORF">JIG36_06270</name>
</gene>
<sequence length="401" mass="42616">MTREWRGDFRRRWAAYAVSEFGSAVGYSALPLVAVLVLGASDFRVSLLTVLAGVVSAVAALPLGPWIEHHRKLPVMVTADLVRFLAVLSVPTAAWLGILTYWHLAAVAMAQMAARLAFDAAGIAQLRTLVPREHRADANGRFETTLWTTNAVGPAAGGLLISALGATVTMVVDALSFLLSALLLHGLRHPEPPPPPRAPDHHWRRDITAGWRHILGHPGLAALFWNSLIFGGCIMALSPLLAVLVVRDLGFPPWQYGLIIGTAGVAGVAGSLLAGPLRRRLGEHRLMLASGVGRNLWLVLIPLAPANATGLVLIAAAEFLLVLFAGMFSPTFATYRMNATDDGHMSRVVMAWSVTNKVVQPVFIAAAGAVAAATNARTALTIVAVVLLGGVAFLPWRVPES</sequence>
<dbReference type="PANTHER" id="PTHR23513">
    <property type="entry name" value="INTEGRAL MEMBRANE EFFLUX PROTEIN-RELATED"/>
    <property type="match status" value="1"/>
</dbReference>
<evidence type="ECO:0000256" key="3">
    <source>
        <dbReference type="ARBA" id="ARBA00022692"/>
    </source>
</evidence>
<keyword evidence="9" id="KW-1185">Reference proteome</keyword>
<evidence type="ECO:0000256" key="6">
    <source>
        <dbReference type="SAM" id="Phobius"/>
    </source>
</evidence>
<evidence type="ECO:0000313" key="9">
    <source>
        <dbReference type="Proteomes" id="UP000632138"/>
    </source>
</evidence>
<feature type="transmembrane region" description="Helical" evidence="6">
    <location>
        <begin position="159"/>
        <end position="184"/>
    </location>
</feature>
<dbReference type="EMBL" id="JAENHP010000002">
    <property type="protein sequence ID" value="MBM2615166.1"/>
    <property type="molecule type" value="Genomic_DNA"/>
</dbReference>
<accession>A0ABS2A5R2</accession>
<dbReference type="Pfam" id="PF07690">
    <property type="entry name" value="MFS_1"/>
    <property type="match status" value="1"/>
</dbReference>
<feature type="transmembrane region" description="Helical" evidence="6">
    <location>
        <begin position="45"/>
        <end position="63"/>
    </location>
</feature>
<keyword evidence="5 6" id="KW-0472">Membrane</keyword>